<dbReference type="Pfam" id="PF02669">
    <property type="entry name" value="KdpC"/>
    <property type="match status" value="1"/>
</dbReference>
<dbReference type="GO" id="GO:0005886">
    <property type="term" value="C:plasma membrane"/>
    <property type="evidence" value="ECO:0007669"/>
    <property type="project" value="UniProtKB-SubCell"/>
</dbReference>
<evidence type="ECO:0000256" key="10">
    <source>
        <dbReference type="ARBA" id="ARBA00023136"/>
    </source>
</evidence>
<comment type="subcellular location">
    <subcellularLocation>
        <location evidence="11">Cell membrane</location>
        <topology evidence="11">Single-pass membrane protein</topology>
    </subcellularLocation>
</comment>
<proteinExistence type="inferred from homology"/>
<dbReference type="NCBIfam" id="TIGR00681">
    <property type="entry name" value="kdpC"/>
    <property type="match status" value="1"/>
</dbReference>
<comment type="subunit">
    <text evidence="11">The system is composed of three essential subunits: KdpA, KdpB and KdpC.</text>
</comment>
<keyword evidence="2 11" id="KW-1003">Cell membrane</keyword>
<keyword evidence="7 11" id="KW-0630">Potassium</keyword>
<keyword evidence="1 11" id="KW-0813">Transport</keyword>
<dbReference type="GO" id="GO:0005524">
    <property type="term" value="F:ATP binding"/>
    <property type="evidence" value="ECO:0007669"/>
    <property type="project" value="UniProtKB-UniRule"/>
</dbReference>
<dbReference type="GO" id="GO:0008556">
    <property type="term" value="F:P-type potassium transmembrane transporter activity"/>
    <property type="evidence" value="ECO:0007669"/>
    <property type="project" value="InterPro"/>
</dbReference>
<evidence type="ECO:0000256" key="2">
    <source>
        <dbReference type="ARBA" id="ARBA00022475"/>
    </source>
</evidence>
<evidence type="ECO:0000256" key="7">
    <source>
        <dbReference type="ARBA" id="ARBA00022958"/>
    </source>
</evidence>
<name>A0A4S4BUV8_9BACI</name>
<keyword evidence="13" id="KW-1185">Reference proteome</keyword>
<dbReference type="AlphaFoldDB" id="A0A4S4BUV8"/>
<keyword evidence="8 11" id="KW-1133">Transmembrane helix</keyword>
<dbReference type="HAMAP" id="MF_00276">
    <property type="entry name" value="KdpC"/>
    <property type="match status" value="1"/>
</dbReference>
<dbReference type="RefSeq" id="WP_136354999.1">
    <property type="nucleotide sequence ID" value="NZ_CP046266.1"/>
</dbReference>
<comment type="caution">
    <text evidence="12">The sequence shown here is derived from an EMBL/GenBank/DDBJ whole genome shotgun (WGS) entry which is preliminary data.</text>
</comment>
<evidence type="ECO:0000256" key="9">
    <source>
        <dbReference type="ARBA" id="ARBA00023065"/>
    </source>
</evidence>
<sequence length="187" mass="20348">MIGTIVRTSLLLMFSCGLLYPLVVTGIAKVTMPHQANGSLLYNEEKEVIGSELIGQQFTTPGFFHSRVSSIEYDAAGSGSNNYAPSNTEMISRTKELIIDWKKANPDVPIDQLPIDLITNSGSGLDPHISPEAAIAQIPRIVSATGLSNDDLNKLVDKHTENKELGMFGEDRVNVLKLNLDLAKLIQ</sequence>
<evidence type="ECO:0000256" key="4">
    <source>
        <dbReference type="ARBA" id="ARBA00022692"/>
    </source>
</evidence>
<comment type="function">
    <text evidence="11">Part of the high-affinity ATP-driven potassium transport (or Kdp) system, which catalyzes the hydrolysis of ATP coupled with the electrogenic transport of potassium into the cytoplasm. This subunit acts as a catalytic chaperone that increases the ATP-binding affinity of the ATP-hydrolyzing subunit KdpB by the formation of a transient KdpB/KdpC/ATP ternary complex.</text>
</comment>
<dbReference type="PIRSF" id="PIRSF001296">
    <property type="entry name" value="K_ATPase_KdpC"/>
    <property type="match status" value="1"/>
</dbReference>
<keyword evidence="9 11" id="KW-0406">Ion transport</keyword>
<dbReference type="NCBIfam" id="NF001454">
    <property type="entry name" value="PRK00315.1"/>
    <property type="match status" value="1"/>
</dbReference>
<evidence type="ECO:0000256" key="11">
    <source>
        <dbReference type="HAMAP-Rule" id="MF_00276"/>
    </source>
</evidence>
<dbReference type="OrthoDB" id="9809491at2"/>
<dbReference type="PANTHER" id="PTHR30042">
    <property type="entry name" value="POTASSIUM-TRANSPORTING ATPASE C CHAIN"/>
    <property type="match status" value="1"/>
</dbReference>
<evidence type="ECO:0000313" key="13">
    <source>
        <dbReference type="Proteomes" id="UP000310334"/>
    </source>
</evidence>
<evidence type="ECO:0000256" key="1">
    <source>
        <dbReference type="ARBA" id="ARBA00022448"/>
    </source>
</evidence>
<dbReference type="PANTHER" id="PTHR30042:SF2">
    <property type="entry name" value="POTASSIUM-TRANSPORTING ATPASE KDPC SUBUNIT"/>
    <property type="match status" value="1"/>
</dbReference>
<organism evidence="12 13">
    <name type="scientific">Metabacillus sediminilitoris</name>
    <dbReference type="NCBI Taxonomy" id="2567941"/>
    <lineage>
        <taxon>Bacteria</taxon>
        <taxon>Bacillati</taxon>
        <taxon>Bacillota</taxon>
        <taxon>Bacilli</taxon>
        <taxon>Bacillales</taxon>
        <taxon>Bacillaceae</taxon>
        <taxon>Metabacillus</taxon>
    </lineage>
</organism>
<comment type="similarity">
    <text evidence="11">Belongs to the KdpC family.</text>
</comment>
<accession>A0A4S4BUV8</accession>
<evidence type="ECO:0000256" key="3">
    <source>
        <dbReference type="ARBA" id="ARBA00022538"/>
    </source>
</evidence>
<evidence type="ECO:0000256" key="8">
    <source>
        <dbReference type="ARBA" id="ARBA00022989"/>
    </source>
</evidence>
<keyword evidence="6 11" id="KW-0067">ATP-binding</keyword>
<evidence type="ECO:0000313" key="12">
    <source>
        <dbReference type="EMBL" id="THF78886.1"/>
    </source>
</evidence>
<keyword evidence="10 11" id="KW-0472">Membrane</keyword>
<keyword evidence="4 11" id="KW-0812">Transmembrane</keyword>
<protein>
    <recommendedName>
        <fullName evidence="11">Potassium-transporting ATPase KdpC subunit</fullName>
    </recommendedName>
    <alternativeName>
        <fullName evidence="11">ATP phosphohydrolase [potassium-transporting] C chain</fullName>
    </alternativeName>
    <alternativeName>
        <fullName evidence="11">Potassium-binding and translocating subunit C</fullName>
    </alternativeName>
    <alternativeName>
        <fullName evidence="11">Potassium-translocating ATPase C chain</fullName>
    </alternativeName>
</protein>
<keyword evidence="5 11" id="KW-0547">Nucleotide-binding</keyword>
<reference evidence="12 13" key="1">
    <citation type="submission" date="2019-04" db="EMBL/GenBank/DDBJ databases">
        <title>Bacillus sediminilitoris sp. nov., isolated from a tidal flat sediment on the East China Sea.</title>
        <authorList>
            <person name="Wei Y."/>
            <person name="Mao H."/>
            <person name="Fang J."/>
        </authorList>
    </citation>
    <scope>NUCLEOTIDE SEQUENCE [LARGE SCALE GENOMIC DNA]</scope>
    <source>
        <strain evidence="12 13">DSL-17</strain>
    </source>
</reference>
<dbReference type="Proteomes" id="UP000310334">
    <property type="component" value="Unassembled WGS sequence"/>
</dbReference>
<evidence type="ECO:0000256" key="6">
    <source>
        <dbReference type="ARBA" id="ARBA00022840"/>
    </source>
</evidence>
<dbReference type="InterPro" id="IPR003820">
    <property type="entry name" value="KdpC"/>
</dbReference>
<evidence type="ECO:0000256" key="5">
    <source>
        <dbReference type="ARBA" id="ARBA00022741"/>
    </source>
</evidence>
<keyword evidence="3 11" id="KW-0633">Potassium transport</keyword>
<gene>
    <name evidence="11 12" type="primary">kdpC</name>
    <name evidence="12" type="ORF">E6W99_14235</name>
</gene>
<dbReference type="EMBL" id="SSNT01000010">
    <property type="protein sequence ID" value="THF78886.1"/>
    <property type="molecule type" value="Genomic_DNA"/>
</dbReference>